<dbReference type="EMBL" id="JAVHNS010000009">
    <property type="protein sequence ID" value="KAK6343727.1"/>
    <property type="molecule type" value="Genomic_DNA"/>
</dbReference>
<feature type="region of interest" description="Disordered" evidence="2">
    <location>
        <begin position="262"/>
        <end position="328"/>
    </location>
</feature>
<dbReference type="AlphaFoldDB" id="A0AAV9UNR7"/>
<evidence type="ECO:0000313" key="3">
    <source>
        <dbReference type="EMBL" id="KAK6343727.1"/>
    </source>
</evidence>
<feature type="compositionally biased region" description="Polar residues" evidence="2">
    <location>
        <begin position="482"/>
        <end position="496"/>
    </location>
</feature>
<feature type="compositionally biased region" description="Pro residues" evidence="2">
    <location>
        <begin position="274"/>
        <end position="291"/>
    </location>
</feature>
<name>A0AAV9UNR7_9PEZI</name>
<feature type="compositionally biased region" description="Low complexity" evidence="2">
    <location>
        <begin position="501"/>
        <end position="511"/>
    </location>
</feature>
<comment type="caution">
    <text evidence="3">The sequence shown here is derived from an EMBL/GenBank/DDBJ whole genome shotgun (WGS) entry which is preliminary data.</text>
</comment>
<feature type="region of interest" description="Disordered" evidence="2">
    <location>
        <begin position="428"/>
        <end position="542"/>
    </location>
</feature>
<gene>
    <name evidence="3" type="ORF">TWF730_011316</name>
</gene>
<evidence type="ECO:0000256" key="2">
    <source>
        <dbReference type="SAM" id="MobiDB-lite"/>
    </source>
</evidence>
<keyword evidence="1" id="KW-0175">Coiled coil</keyword>
<keyword evidence="4" id="KW-1185">Reference proteome</keyword>
<feature type="compositionally biased region" description="Polar residues" evidence="2">
    <location>
        <begin position="429"/>
        <end position="443"/>
    </location>
</feature>
<organism evidence="3 4">
    <name type="scientific">Orbilia blumenaviensis</name>
    <dbReference type="NCBI Taxonomy" id="1796055"/>
    <lineage>
        <taxon>Eukaryota</taxon>
        <taxon>Fungi</taxon>
        <taxon>Dikarya</taxon>
        <taxon>Ascomycota</taxon>
        <taxon>Pezizomycotina</taxon>
        <taxon>Orbiliomycetes</taxon>
        <taxon>Orbiliales</taxon>
        <taxon>Orbiliaceae</taxon>
        <taxon>Orbilia</taxon>
    </lineage>
</organism>
<reference evidence="3 4" key="1">
    <citation type="submission" date="2019-10" db="EMBL/GenBank/DDBJ databases">
        <authorList>
            <person name="Palmer J.M."/>
        </authorList>
    </citation>
    <scope>NUCLEOTIDE SEQUENCE [LARGE SCALE GENOMIC DNA]</scope>
    <source>
        <strain evidence="3 4">TWF730</strain>
    </source>
</reference>
<proteinExistence type="predicted"/>
<sequence length="542" mass="60375">MPADEVLPRFQIRPSADGNPYHQTILFSHDYRPAEPAYLKSRSRHPDEYSIALLDAYIPDILFAQVVAKPIISTPSLSLDEIRRQNNGGSPNLPSITLPTSFTIQLYNPESQVIVHHKSSKWTGSYWEFTLPRRSFRQPTGSRLDAELARNNALPPTDVSTFRWRKDGGVVSKTSLRCAMLSPASNSGDRHAKKKGGGEPDITVAIMDKLKDVTIYQPSLQRVDVEDKKGLEVALLLTATVIADIYFTPPSTSFNVGIQPSISASSSPNVRPQRPLPTVVPTPVAPAPVPSAPVGLNANDGRRRSNSISPINTTPPTHTLLKAPTVANNAPTVVNNNVLRDTASLQRQQAIEDRRRFEEEKNRQREAAIEEKRTRKLLEKEAIERRKEEARVNAETERLRKQYGSDAEAWERLQRGQDTARHYGYYGHQRNQSVPQPPSSYNQRPPVIVEPKDNNTPNQPPPNGRRWSQQLPPRQPLYPVPETQQARPPQNNQYLSPNAAPPSSFQQSPQKQPKKKSSFLGLFGGGSSSSGNGLAKKKSSFF</sequence>
<accession>A0AAV9UNR7</accession>
<dbReference type="CDD" id="cd22265">
    <property type="entry name" value="UDM1_RNF168"/>
    <property type="match status" value="1"/>
</dbReference>
<protein>
    <submittedName>
        <fullName evidence="3">Uncharacterized protein</fullName>
    </submittedName>
</protein>
<dbReference type="Proteomes" id="UP001373714">
    <property type="component" value="Unassembled WGS sequence"/>
</dbReference>
<feature type="compositionally biased region" description="Polar residues" evidence="2">
    <location>
        <begin position="306"/>
        <end position="317"/>
    </location>
</feature>
<feature type="coiled-coil region" evidence="1">
    <location>
        <begin position="340"/>
        <end position="400"/>
    </location>
</feature>
<feature type="region of interest" description="Disordered" evidence="2">
    <location>
        <begin position="181"/>
        <end position="200"/>
    </location>
</feature>
<evidence type="ECO:0000256" key="1">
    <source>
        <dbReference type="SAM" id="Coils"/>
    </source>
</evidence>
<evidence type="ECO:0000313" key="4">
    <source>
        <dbReference type="Proteomes" id="UP001373714"/>
    </source>
</evidence>